<dbReference type="AlphaFoldDB" id="A0A8T4LB36"/>
<evidence type="ECO:0000313" key="4">
    <source>
        <dbReference type="Proteomes" id="UP000678237"/>
    </source>
</evidence>
<dbReference type="GO" id="GO:0004519">
    <property type="term" value="F:endonuclease activity"/>
    <property type="evidence" value="ECO:0007669"/>
    <property type="project" value="UniProtKB-KW"/>
</dbReference>
<gene>
    <name evidence="3" type="ORF">J4203_03020</name>
</gene>
<proteinExistence type="predicted"/>
<keyword evidence="3" id="KW-0378">Hydrolase</keyword>
<evidence type="ECO:0000259" key="2">
    <source>
        <dbReference type="SMART" id="SM00507"/>
    </source>
</evidence>
<dbReference type="CDD" id="cd00085">
    <property type="entry name" value="HNHc"/>
    <property type="match status" value="1"/>
</dbReference>
<reference evidence="3" key="2">
    <citation type="submission" date="2021-05" db="EMBL/GenBank/DDBJ databases">
        <title>Protein family content uncovers lineage relationships and bacterial pathway maintenance mechanisms in DPANN archaea.</title>
        <authorList>
            <person name="Castelle C.J."/>
            <person name="Meheust R."/>
            <person name="Jaffe A.L."/>
            <person name="Seitz K."/>
            <person name="Gong X."/>
            <person name="Baker B.J."/>
            <person name="Banfield J.F."/>
        </authorList>
    </citation>
    <scope>NUCLEOTIDE SEQUENCE</scope>
    <source>
        <strain evidence="3">RIFCSPLOWO2_01_FULL_58_19</strain>
    </source>
</reference>
<reference evidence="3" key="1">
    <citation type="submission" date="2021-03" db="EMBL/GenBank/DDBJ databases">
        <authorList>
            <person name="Jaffe A."/>
        </authorList>
    </citation>
    <scope>NUCLEOTIDE SEQUENCE</scope>
    <source>
        <strain evidence="3">RIFCSPLOWO2_01_FULL_58_19</strain>
    </source>
</reference>
<dbReference type="InterPro" id="IPR003615">
    <property type="entry name" value="HNH_nuc"/>
</dbReference>
<evidence type="ECO:0000256" key="1">
    <source>
        <dbReference type="SAM" id="MobiDB-lite"/>
    </source>
</evidence>
<feature type="domain" description="HNH nuclease" evidence="2">
    <location>
        <begin position="19"/>
        <end position="72"/>
    </location>
</feature>
<feature type="region of interest" description="Disordered" evidence="1">
    <location>
        <begin position="89"/>
        <end position="117"/>
    </location>
</feature>
<comment type="caution">
    <text evidence="3">The sequence shown here is derived from an EMBL/GenBank/DDBJ whole genome shotgun (WGS) entry which is preliminary data.</text>
</comment>
<keyword evidence="3" id="KW-0540">Nuclease</keyword>
<dbReference type="Pfam" id="PF01844">
    <property type="entry name" value="HNH"/>
    <property type="match status" value="1"/>
</dbReference>
<accession>A0A8T4LB36</accession>
<dbReference type="Proteomes" id="UP000678237">
    <property type="component" value="Unassembled WGS sequence"/>
</dbReference>
<dbReference type="SMART" id="SM00507">
    <property type="entry name" value="HNHc"/>
    <property type="match status" value="1"/>
</dbReference>
<protein>
    <submittedName>
        <fullName evidence="3">HNH endonuclease</fullName>
    </submittedName>
</protein>
<dbReference type="GO" id="GO:0008270">
    <property type="term" value="F:zinc ion binding"/>
    <property type="evidence" value="ECO:0007669"/>
    <property type="project" value="InterPro"/>
</dbReference>
<sequence length="117" mass="12878">MGWFFGGDDKPKKRTLGARDKQILYLRAGKKCEACGKKLDLSEMHSGHKNAASKGGSATLRNSACVCARCNKLQGTDSWATFMKKLGKEGKRSVTSSKPRKKKKQKKDNSFFGSLFG</sequence>
<dbReference type="GO" id="GO:0003676">
    <property type="term" value="F:nucleic acid binding"/>
    <property type="evidence" value="ECO:0007669"/>
    <property type="project" value="InterPro"/>
</dbReference>
<name>A0A8T4LB36_9ARCH</name>
<keyword evidence="3" id="KW-0255">Endonuclease</keyword>
<dbReference type="EMBL" id="JAGVWE010000003">
    <property type="protein sequence ID" value="MBS3062819.1"/>
    <property type="molecule type" value="Genomic_DNA"/>
</dbReference>
<evidence type="ECO:0000313" key="3">
    <source>
        <dbReference type="EMBL" id="MBS3062819.1"/>
    </source>
</evidence>
<organism evidence="3 4">
    <name type="scientific">Candidatus Iainarchaeum sp</name>
    <dbReference type="NCBI Taxonomy" id="3101447"/>
    <lineage>
        <taxon>Archaea</taxon>
        <taxon>Candidatus Iainarchaeota</taxon>
        <taxon>Candidatus Iainarchaeia</taxon>
        <taxon>Candidatus Iainarchaeales</taxon>
        <taxon>Candidatus Iainarchaeaceae</taxon>
        <taxon>Candidatus Iainarchaeum</taxon>
    </lineage>
</organism>
<dbReference type="InterPro" id="IPR002711">
    <property type="entry name" value="HNH"/>
</dbReference>
<dbReference type="Gene3D" id="1.10.30.50">
    <property type="match status" value="1"/>
</dbReference>